<dbReference type="PROSITE" id="PS00061">
    <property type="entry name" value="ADH_SHORT"/>
    <property type="match status" value="1"/>
</dbReference>
<dbReference type="NCBIfam" id="NF005559">
    <property type="entry name" value="PRK07231.1"/>
    <property type="match status" value="1"/>
</dbReference>
<dbReference type="InterPro" id="IPR020904">
    <property type="entry name" value="Sc_DH/Rdtase_CS"/>
</dbReference>
<dbReference type="Proteomes" id="UP001165363">
    <property type="component" value="Unassembled WGS sequence"/>
</dbReference>
<sequence>MDGQRVALVTGAASGIGRATARAFARAGYETVIADISEPESMEAACSFIRCDVSDQAAVSAMVATVIADHGRLDAAFNNAGVLGQLAATADTDPEAFDRVIAVNLRGTYLCLREELRQMTKQESGGAIVNCSSVAGLVGLAGAPAYVASKHGVVGLTRTAALEYAKANIRVNAICPGPIETKMLEDLMVGMPREAIIAAEPVGRIGTPEEIAEAVLWLCSPAASFVTGQAIAADGGWTVQ</sequence>
<keyword evidence="4" id="KW-1185">Reference proteome</keyword>
<dbReference type="PANTHER" id="PTHR24321:SF12">
    <property type="entry name" value="SHORT-CHAIN DEHYDROGENASE_REDUCTASE FAMILY, PUTATIVE (AFU_ORTHOLOGUE AFUA_5G14340)-RELATED"/>
    <property type="match status" value="1"/>
</dbReference>
<keyword evidence="2" id="KW-0560">Oxidoreductase</keyword>
<dbReference type="CDD" id="cd05233">
    <property type="entry name" value="SDR_c"/>
    <property type="match status" value="1"/>
</dbReference>
<dbReference type="PANTHER" id="PTHR24321">
    <property type="entry name" value="DEHYDROGENASES, SHORT CHAIN"/>
    <property type="match status" value="1"/>
</dbReference>
<evidence type="ECO:0000256" key="1">
    <source>
        <dbReference type="ARBA" id="ARBA00006484"/>
    </source>
</evidence>
<evidence type="ECO:0000256" key="2">
    <source>
        <dbReference type="ARBA" id="ARBA00023002"/>
    </source>
</evidence>
<dbReference type="InterPro" id="IPR002347">
    <property type="entry name" value="SDR_fam"/>
</dbReference>
<dbReference type="Pfam" id="PF13561">
    <property type="entry name" value="adh_short_C2"/>
    <property type="match status" value="1"/>
</dbReference>
<accession>A0ABT0RLZ0</accession>
<protein>
    <submittedName>
        <fullName evidence="3">SDR family oxidoreductase</fullName>
    </submittedName>
</protein>
<reference evidence="3" key="1">
    <citation type="submission" date="2022-05" db="EMBL/GenBank/DDBJ databases">
        <authorList>
            <person name="Jo J.-H."/>
            <person name="Im W.-T."/>
        </authorList>
    </citation>
    <scope>NUCLEOTIDE SEQUENCE</scope>
    <source>
        <strain evidence="3">SE158</strain>
    </source>
</reference>
<dbReference type="PRINTS" id="PR00080">
    <property type="entry name" value="SDRFAMILY"/>
</dbReference>
<dbReference type="RefSeq" id="WP_249847707.1">
    <property type="nucleotide sequence ID" value="NZ_JAMGBD010000001.1"/>
</dbReference>
<comment type="caution">
    <text evidence="3">The sequence shown here is derived from an EMBL/GenBank/DDBJ whole genome shotgun (WGS) entry which is preliminary data.</text>
</comment>
<evidence type="ECO:0000313" key="3">
    <source>
        <dbReference type="EMBL" id="MCL6683661.1"/>
    </source>
</evidence>
<comment type="similarity">
    <text evidence="1">Belongs to the short-chain dehydrogenases/reductases (SDR) family.</text>
</comment>
<dbReference type="SUPFAM" id="SSF51735">
    <property type="entry name" value="NAD(P)-binding Rossmann-fold domains"/>
    <property type="match status" value="1"/>
</dbReference>
<dbReference type="EMBL" id="JAMGBD010000001">
    <property type="protein sequence ID" value="MCL6683661.1"/>
    <property type="molecule type" value="Genomic_DNA"/>
</dbReference>
<name>A0ABT0RLZ0_9SPHN</name>
<dbReference type="Gene3D" id="3.40.50.720">
    <property type="entry name" value="NAD(P)-binding Rossmann-like Domain"/>
    <property type="match status" value="1"/>
</dbReference>
<gene>
    <name evidence="3" type="ORF">LZ536_07085</name>
</gene>
<evidence type="ECO:0000313" key="4">
    <source>
        <dbReference type="Proteomes" id="UP001165363"/>
    </source>
</evidence>
<organism evidence="3 4">
    <name type="scientific">Sphingomonas alba</name>
    <dbReference type="NCBI Taxonomy" id="2908208"/>
    <lineage>
        <taxon>Bacteria</taxon>
        <taxon>Pseudomonadati</taxon>
        <taxon>Pseudomonadota</taxon>
        <taxon>Alphaproteobacteria</taxon>
        <taxon>Sphingomonadales</taxon>
        <taxon>Sphingomonadaceae</taxon>
        <taxon>Sphingomonas</taxon>
    </lineage>
</organism>
<dbReference type="PRINTS" id="PR00081">
    <property type="entry name" value="GDHRDH"/>
</dbReference>
<dbReference type="InterPro" id="IPR036291">
    <property type="entry name" value="NAD(P)-bd_dom_sf"/>
</dbReference>
<proteinExistence type="inferred from homology"/>